<dbReference type="OrthoDB" id="9812774at2"/>
<dbReference type="SUPFAM" id="SSF53474">
    <property type="entry name" value="alpha/beta-Hydrolases"/>
    <property type="match status" value="1"/>
</dbReference>
<dbReference type="Pfam" id="PF00561">
    <property type="entry name" value="Abhydrolase_1"/>
    <property type="match status" value="1"/>
</dbReference>
<reference evidence="3" key="1">
    <citation type="submission" date="2016-08" db="EMBL/GenBank/DDBJ databases">
        <authorList>
            <person name="Varghese N."/>
            <person name="Submissions Spin"/>
        </authorList>
    </citation>
    <scope>NUCLEOTIDE SEQUENCE [LARGE SCALE GENOMIC DNA]</scope>
    <source>
        <strain evidence="3">P1-7</strain>
    </source>
</reference>
<dbReference type="InterPro" id="IPR029058">
    <property type="entry name" value="AB_hydrolase_fold"/>
</dbReference>
<sequence>MPNLSRTQTISVSGGSIYTTIAGSGPPVLLLHGFPETNLMWRGVAPLLASEFTVICSDLRGYGASACPSSTPDHLPYSKRAMAAEMVEVMAKLGFCEFMIAGHDRGGRVAHRMALDYPATITKLAVLDIVPTRAVWDRAAEVSTDS</sequence>
<dbReference type="GO" id="GO:0016020">
    <property type="term" value="C:membrane"/>
    <property type="evidence" value="ECO:0007669"/>
    <property type="project" value="TreeGrafter"/>
</dbReference>
<dbReference type="Gene3D" id="3.40.50.1820">
    <property type="entry name" value="alpha/beta hydrolase"/>
    <property type="match status" value="1"/>
</dbReference>
<evidence type="ECO:0000313" key="2">
    <source>
        <dbReference type="EMBL" id="SCB47531.1"/>
    </source>
</evidence>
<accession>A0A1C3X5M6</accession>
<dbReference type="InterPro" id="IPR000073">
    <property type="entry name" value="AB_hydrolase_1"/>
</dbReference>
<dbReference type="Proteomes" id="UP000199205">
    <property type="component" value="Unassembled WGS sequence"/>
</dbReference>
<evidence type="ECO:0000313" key="3">
    <source>
        <dbReference type="Proteomes" id="UP000199205"/>
    </source>
</evidence>
<name>A0A1C3X5M6_9HYPH</name>
<organism evidence="2 3">
    <name type="scientific">Rhizobium lusitanum</name>
    <dbReference type="NCBI Taxonomy" id="293958"/>
    <lineage>
        <taxon>Bacteria</taxon>
        <taxon>Pseudomonadati</taxon>
        <taxon>Pseudomonadota</taxon>
        <taxon>Alphaproteobacteria</taxon>
        <taxon>Hyphomicrobiales</taxon>
        <taxon>Rhizobiaceae</taxon>
        <taxon>Rhizobium/Agrobacterium group</taxon>
        <taxon>Rhizobium</taxon>
    </lineage>
</organism>
<protein>
    <submittedName>
        <fullName evidence="2">Alpha/beta hydrolase fold</fullName>
    </submittedName>
</protein>
<keyword evidence="2" id="KW-0378">Hydrolase</keyword>
<dbReference type="InterPro" id="IPR050266">
    <property type="entry name" value="AB_hydrolase_sf"/>
</dbReference>
<evidence type="ECO:0000259" key="1">
    <source>
        <dbReference type="Pfam" id="PF00561"/>
    </source>
</evidence>
<dbReference type="PRINTS" id="PR00111">
    <property type="entry name" value="ABHYDROLASE"/>
</dbReference>
<feature type="domain" description="AB hydrolase-1" evidence="1">
    <location>
        <begin position="26"/>
        <end position="141"/>
    </location>
</feature>
<dbReference type="AlphaFoldDB" id="A0A1C3X5M6"/>
<proteinExistence type="predicted"/>
<gene>
    <name evidence="2" type="ORF">GA0061101_12582</name>
</gene>
<dbReference type="GO" id="GO:0046464">
    <property type="term" value="P:acylglycerol catabolic process"/>
    <property type="evidence" value="ECO:0007669"/>
    <property type="project" value="TreeGrafter"/>
</dbReference>
<dbReference type="PANTHER" id="PTHR43798">
    <property type="entry name" value="MONOACYLGLYCEROL LIPASE"/>
    <property type="match status" value="1"/>
</dbReference>
<dbReference type="EMBL" id="FMAF01000025">
    <property type="protein sequence ID" value="SCB47531.1"/>
    <property type="molecule type" value="Genomic_DNA"/>
</dbReference>
<dbReference type="PANTHER" id="PTHR43798:SF33">
    <property type="entry name" value="HYDROLASE, PUTATIVE (AFU_ORTHOLOGUE AFUA_2G14860)-RELATED"/>
    <property type="match status" value="1"/>
</dbReference>
<dbReference type="GO" id="GO:0047372">
    <property type="term" value="F:monoacylglycerol lipase activity"/>
    <property type="evidence" value="ECO:0007669"/>
    <property type="project" value="TreeGrafter"/>
</dbReference>